<evidence type="ECO:0000256" key="1">
    <source>
        <dbReference type="SAM" id="Phobius"/>
    </source>
</evidence>
<keyword evidence="1" id="KW-0812">Transmembrane</keyword>
<reference evidence="2" key="1">
    <citation type="submission" date="2020-09" db="EMBL/GenBank/DDBJ databases">
        <title>Bacillus faecalis sp. nov., a moderately halophilic bacterium isolated from cow faeces.</title>
        <authorList>
            <person name="Jiang L."/>
            <person name="Lee J."/>
        </authorList>
    </citation>
    <scope>NUCLEOTIDE SEQUENCE</scope>
    <source>
        <strain evidence="2">AGMB 02131</strain>
    </source>
</reference>
<keyword evidence="1" id="KW-0472">Membrane</keyword>
<dbReference type="Proteomes" id="UP000602076">
    <property type="component" value="Unassembled WGS sequence"/>
</dbReference>
<keyword evidence="3" id="KW-1185">Reference proteome</keyword>
<proteinExistence type="predicted"/>
<name>A0A927CXN0_9BACI</name>
<sequence length="84" mass="9932">MKKKTSNYKKYYDKMIDYRRFSLTLICISVFLYFGTMISISRDNLYTSFLLLFTILGLCAAAVFFALSASYQKKSIQEEEETRY</sequence>
<feature type="transmembrane region" description="Helical" evidence="1">
    <location>
        <begin position="46"/>
        <end position="67"/>
    </location>
</feature>
<gene>
    <name evidence="2" type="ORF">IEO70_14440</name>
</gene>
<keyword evidence="1" id="KW-1133">Transmembrane helix</keyword>
<accession>A0A927CXN0</accession>
<dbReference type="EMBL" id="JACXSI010000037">
    <property type="protein sequence ID" value="MBD3109543.1"/>
    <property type="molecule type" value="Genomic_DNA"/>
</dbReference>
<dbReference type="AlphaFoldDB" id="A0A927CXN0"/>
<evidence type="ECO:0000313" key="3">
    <source>
        <dbReference type="Proteomes" id="UP000602076"/>
    </source>
</evidence>
<dbReference type="Pfam" id="PF14143">
    <property type="entry name" value="YrhC"/>
    <property type="match status" value="1"/>
</dbReference>
<feature type="transmembrane region" description="Helical" evidence="1">
    <location>
        <begin position="21"/>
        <end position="40"/>
    </location>
</feature>
<dbReference type="InterPro" id="IPR025418">
    <property type="entry name" value="YrhC-like"/>
</dbReference>
<protein>
    <submittedName>
        <fullName evidence="2">Uncharacterized protein</fullName>
    </submittedName>
</protein>
<organism evidence="2 3">
    <name type="scientific">Peribacillus faecalis</name>
    <dbReference type="NCBI Taxonomy" id="2772559"/>
    <lineage>
        <taxon>Bacteria</taxon>
        <taxon>Bacillati</taxon>
        <taxon>Bacillota</taxon>
        <taxon>Bacilli</taxon>
        <taxon>Bacillales</taxon>
        <taxon>Bacillaceae</taxon>
        <taxon>Peribacillus</taxon>
    </lineage>
</organism>
<dbReference type="RefSeq" id="WP_190999081.1">
    <property type="nucleotide sequence ID" value="NZ_JACXSI010000037.1"/>
</dbReference>
<evidence type="ECO:0000313" key="2">
    <source>
        <dbReference type="EMBL" id="MBD3109543.1"/>
    </source>
</evidence>
<comment type="caution">
    <text evidence="2">The sequence shown here is derived from an EMBL/GenBank/DDBJ whole genome shotgun (WGS) entry which is preliminary data.</text>
</comment>